<feature type="domain" description="Herpesvirus glycoprotein D/GG/GX" evidence="6">
    <location>
        <begin position="3"/>
        <end position="61"/>
    </location>
</feature>
<evidence type="ECO:0000313" key="8">
    <source>
        <dbReference type="Proteomes" id="UP000169848"/>
    </source>
</evidence>
<keyword evidence="5" id="KW-1133">Transmembrane helix</keyword>
<keyword evidence="3" id="KW-0261">Viral envelope protein</keyword>
<evidence type="ECO:0000259" key="6">
    <source>
        <dbReference type="Pfam" id="PF01537"/>
    </source>
</evidence>
<dbReference type="EMBL" id="KT594769">
    <property type="protein sequence ID" value="AMB17023.1"/>
    <property type="molecule type" value="Genomic_DNA"/>
</dbReference>
<dbReference type="GO" id="GO:0019031">
    <property type="term" value="C:viral envelope"/>
    <property type="evidence" value="ECO:0007669"/>
    <property type="project" value="UniProtKB-KW"/>
</dbReference>
<evidence type="ECO:0000256" key="3">
    <source>
        <dbReference type="ARBA" id="ARBA00022879"/>
    </source>
</evidence>
<feature type="transmembrane region" description="Helical" evidence="5">
    <location>
        <begin position="420"/>
        <end position="442"/>
    </location>
</feature>
<protein>
    <submittedName>
        <fullName evidence="7">GG</fullName>
    </submittedName>
</protein>
<dbReference type="RefSeq" id="YP_009227223.1">
    <property type="nucleotide sequence ID" value="NC_029132.1"/>
</dbReference>
<evidence type="ECO:0000256" key="5">
    <source>
        <dbReference type="SAM" id="Phobius"/>
    </source>
</evidence>
<keyword evidence="8" id="KW-1185">Reference proteome</keyword>
<evidence type="ECO:0000256" key="1">
    <source>
        <dbReference type="ARBA" id="ARBA00004563"/>
    </source>
</evidence>
<feature type="region of interest" description="Disordered" evidence="4">
    <location>
        <begin position="384"/>
        <end position="404"/>
    </location>
</feature>
<dbReference type="Pfam" id="PF01537">
    <property type="entry name" value="Herpes_glycop_D"/>
    <property type="match status" value="1"/>
</dbReference>
<dbReference type="OrthoDB" id="23400at10239"/>
<dbReference type="Proteomes" id="UP000169848">
    <property type="component" value="Segment"/>
</dbReference>
<feature type="compositionally biased region" description="Polar residues" evidence="4">
    <location>
        <begin position="272"/>
        <end position="283"/>
    </location>
</feature>
<feature type="region of interest" description="Disordered" evidence="4">
    <location>
        <begin position="314"/>
        <end position="338"/>
    </location>
</feature>
<dbReference type="KEGG" id="vg:26828072"/>
<evidence type="ECO:0000256" key="4">
    <source>
        <dbReference type="SAM" id="MobiDB-lite"/>
    </source>
</evidence>
<dbReference type="InterPro" id="IPR002896">
    <property type="entry name" value="Herpes_glycop_dom"/>
</dbReference>
<dbReference type="GO" id="GO:0055036">
    <property type="term" value="C:virion membrane"/>
    <property type="evidence" value="ECO:0007669"/>
    <property type="project" value="UniProtKB-SubCell"/>
</dbReference>
<evidence type="ECO:0000313" key="7">
    <source>
        <dbReference type="EMBL" id="AMB17023.1"/>
    </source>
</evidence>
<name>A0A0Y0A7L1_9ALPH</name>
<accession>A0A0Y0A7L1</accession>
<sequence length="476" mass="52124">MDLPSPETCQLVSYTYHRGTPPNRYALVDMALLAPVVDASPQIYEYEIILGSELHRGQWIVATNSSARCVPKPPPHIPVGPDDICVPARPNKSAWRRISPRLIADVNIVHARSPDPSPACVQTPATIVNFPYVAYSSQDLLIGRTNQQLLQILYNTFSEDSNEVGTKKRKGNFVRFPNIRGDRIFSGRRKLLSIPILTEEPMAVLEPGSGSPPNTTLENNLDGYPGLGDVDTFDQDQLKRPDAVTVFLPGSTQLTKTNTPSFGPSGDPTPPTQLNQETPTQSPDIPEEALLPVTDQIGVSDQTVGVVVASSARVATSPNPSGEGSRVFLPVPDGPSWDPGTTVDDDYLEDTEDLNLLGTEPVHDSSELSLGNHSSYRYSSYHYPNPTEPAHETSAPTYPRDVSPTTPTFPQLETARLVDIFFLGGLLIYAVIVGLVCLCIYAHTHAFSKKTIHSGRYRFTLCINTLMVYKLFVNCK</sequence>
<gene>
    <name evidence="7" type="primary">US4</name>
</gene>
<reference evidence="7 8" key="1">
    <citation type="journal article" date="2016" name="BMC Genomics">
        <title>The first genome sequence of a metatherian herpesvirus: Macropodid herpesvirus 1.</title>
        <authorList>
            <person name="Vaz P.K."/>
            <person name="Mahony T.J."/>
            <person name="Hartley C.A."/>
            <person name="Fowler E.V."/>
            <person name="Ficorilli N."/>
            <person name="Lee S.W."/>
            <person name="Gilkerson J.R."/>
            <person name="Browning G.F."/>
            <person name="Devlin J.M."/>
        </authorList>
    </citation>
    <scope>NUCLEOTIDE SEQUENCE [LARGE SCALE GENOMIC DNA]</scope>
    <source>
        <strain evidence="7">MaHV1.3076/08</strain>
    </source>
</reference>
<feature type="region of interest" description="Disordered" evidence="4">
    <location>
        <begin position="250"/>
        <end position="285"/>
    </location>
</feature>
<feature type="compositionally biased region" description="Polar residues" evidence="4">
    <location>
        <begin position="250"/>
        <end position="262"/>
    </location>
</feature>
<dbReference type="GeneID" id="26828072"/>
<comment type="subcellular location">
    <subcellularLocation>
        <location evidence="1">Virion membrane</location>
        <topology evidence="1">Single-pass type I membrane protein</topology>
    </subcellularLocation>
</comment>
<keyword evidence="2" id="KW-0946">Virion</keyword>
<proteinExistence type="predicted"/>
<organism evidence="7 8">
    <name type="scientific">Macropodid alphaherpesvirus 1</name>
    <dbReference type="NCBI Taxonomy" id="137443"/>
    <lineage>
        <taxon>Viruses</taxon>
        <taxon>Duplodnaviria</taxon>
        <taxon>Heunggongvirae</taxon>
        <taxon>Peploviricota</taxon>
        <taxon>Herviviricetes</taxon>
        <taxon>Herpesvirales</taxon>
        <taxon>Orthoherpesviridae</taxon>
        <taxon>Alphaherpesvirinae</taxon>
        <taxon>Simplexvirus</taxon>
        <taxon>Simplexvirus macropodidalpha1</taxon>
    </lineage>
</organism>
<keyword evidence="5" id="KW-0812">Transmembrane</keyword>
<keyword evidence="5" id="KW-0472">Membrane</keyword>
<dbReference type="GO" id="GO:0016020">
    <property type="term" value="C:membrane"/>
    <property type="evidence" value="ECO:0007669"/>
    <property type="project" value="InterPro"/>
</dbReference>
<evidence type="ECO:0000256" key="2">
    <source>
        <dbReference type="ARBA" id="ARBA00022844"/>
    </source>
</evidence>